<dbReference type="RefSeq" id="WP_121638741.1">
    <property type="nucleotide sequence ID" value="NZ_CP033067.1"/>
</dbReference>
<keyword evidence="1" id="KW-0614">Plasmid</keyword>
<evidence type="ECO:0000313" key="2">
    <source>
        <dbReference type="Proteomes" id="UP000279995"/>
    </source>
</evidence>
<organism evidence="1 2">
    <name type="scientific">Pseudoalteromonas agarivorans</name>
    <dbReference type="NCBI Taxonomy" id="176102"/>
    <lineage>
        <taxon>Bacteria</taxon>
        <taxon>Pseudomonadati</taxon>
        <taxon>Pseudomonadota</taxon>
        <taxon>Gammaproteobacteria</taxon>
        <taxon>Alteromonadales</taxon>
        <taxon>Pseudoalteromonadaceae</taxon>
        <taxon>Pseudoalteromonas</taxon>
    </lineage>
</organism>
<proteinExistence type="predicted"/>
<dbReference type="Proteomes" id="UP000279995">
    <property type="component" value="Plasmid unnamed"/>
</dbReference>
<geneLocation type="plasmid" evidence="1 2">
    <name>unnamed</name>
</geneLocation>
<evidence type="ECO:0000313" key="1">
    <source>
        <dbReference type="EMBL" id="AYM89067.1"/>
    </source>
</evidence>
<reference evidence="1 2" key="1">
    <citation type="submission" date="2018-10" db="EMBL/GenBank/DDBJ databases">
        <title>Complete Genome Sequence and Transcriptomic Profiles of a Marine Bacterium, Pseudoalteromonas agarivorans Hao 2018.</title>
        <authorList>
            <person name="Hao L."/>
        </authorList>
    </citation>
    <scope>NUCLEOTIDE SEQUENCE [LARGE SCALE GENOMIC DNA]</scope>
    <source>
        <strain evidence="1 2">Hao 2018</strain>
        <plasmid evidence="1 2">unnamed</plasmid>
    </source>
</reference>
<sequence>MKALNINLYEHLDNQEVQLELDIFGPYEPVKTAQIIPFKPKVEWGESAITVLREGLLCNTLRSLADGRAGVATKDESMAWLMSNNIDPFSFVVCCSELGYNPETLREQTLFTLNRLNTKSNNP</sequence>
<accession>A0AAD0XEA7</accession>
<name>A0AAD0XEA7_9GAMM</name>
<dbReference type="EMBL" id="CP033067">
    <property type="protein sequence ID" value="AYM89067.1"/>
    <property type="molecule type" value="Genomic_DNA"/>
</dbReference>
<gene>
    <name evidence="1" type="ORF">D9T18_20470</name>
</gene>
<protein>
    <submittedName>
        <fullName evidence="1">Topoisomerase II</fullName>
    </submittedName>
</protein>
<dbReference type="AlphaFoldDB" id="A0AAD0XEA7"/>